<dbReference type="Proteomes" id="UP000750502">
    <property type="component" value="Unassembled WGS sequence"/>
</dbReference>
<reference evidence="1" key="1">
    <citation type="journal article" date="2020" name="bioRxiv">
        <title>Historical genomics reveals the evolutionary mechanisms behind multiple outbreaks of the host-specific coffee wilt pathogen Fusarium xylarioides.</title>
        <authorList>
            <person name="Peck D."/>
            <person name="Nowell R.W."/>
            <person name="Flood J."/>
            <person name="Ryan M.J."/>
            <person name="Barraclough T.G."/>
        </authorList>
    </citation>
    <scope>NUCLEOTIDE SEQUENCE</scope>
    <source>
        <strain evidence="1">IMI 127659i</strain>
    </source>
</reference>
<protein>
    <submittedName>
        <fullName evidence="1">Uncharacterized protein</fullName>
    </submittedName>
</protein>
<dbReference type="EMBL" id="JADFTT010000720">
    <property type="protein sequence ID" value="KAG5759053.1"/>
    <property type="molecule type" value="Genomic_DNA"/>
</dbReference>
<dbReference type="OrthoDB" id="5094083at2759"/>
<keyword evidence="2" id="KW-1185">Reference proteome</keyword>
<dbReference type="AlphaFoldDB" id="A0A9P7L2S8"/>
<reference evidence="1" key="2">
    <citation type="submission" date="2020-10" db="EMBL/GenBank/DDBJ databases">
        <authorList>
            <person name="Peck L.D."/>
            <person name="Nowell R.W."/>
            <person name="Flood J."/>
            <person name="Ryan M.J."/>
            <person name="Barraclough T.G."/>
        </authorList>
    </citation>
    <scope>NUCLEOTIDE SEQUENCE</scope>
    <source>
        <strain evidence="1">IMI 127659i</strain>
    </source>
</reference>
<accession>A0A9P7L2S8</accession>
<name>A0A9P7L2S8_9HYPO</name>
<evidence type="ECO:0000313" key="2">
    <source>
        <dbReference type="Proteomes" id="UP000750502"/>
    </source>
</evidence>
<comment type="caution">
    <text evidence="1">The sequence shown here is derived from an EMBL/GenBank/DDBJ whole genome shotgun (WGS) entry which is preliminary data.</text>
</comment>
<proteinExistence type="predicted"/>
<organism evidence="1 2">
    <name type="scientific">Fusarium xylarioides</name>
    <dbReference type="NCBI Taxonomy" id="221167"/>
    <lineage>
        <taxon>Eukaryota</taxon>
        <taxon>Fungi</taxon>
        <taxon>Dikarya</taxon>
        <taxon>Ascomycota</taxon>
        <taxon>Pezizomycotina</taxon>
        <taxon>Sordariomycetes</taxon>
        <taxon>Hypocreomycetidae</taxon>
        <taxon>Hypocreales</taxon>
        <taxon>Nectriaceae</taxon>
        <taxon>Fusarium</taxon>
        <taxon>Fusarium fujikuroi species complex</taxon>
    </lineage>
</organism>
<sequence length="116" mass="12837">MDSELHTPKAGGSSFLRNLARLAKKALRPGGSRRVGSKPGEAQRFMGRHLDGLKLFVPRNDVQTENRLKRIEGDVARIAAAVGRLPYHVPECVRRLAGANLTAEEMQELETRHVAE</sequence>
<evidence type="ECO:0000313" key="1">
    <source>
        <dbReference type="EMBL" id="KAG5759053.1"/>
    </source>
</evidence>
<gene>
    <name evidence="1" type="ORF">H9Q72_012821</name>
</gene>